<evidence type="ECO:0000313" key="5">
    <source>
        <dbReference type="EMBL" id="BDZ44936.1"/>
    </source>
</evidence>
<feature type="domain" description="Glycoside hydrolase family 3 N-terminal" evidence="4">
    <location>
        <begin position="26"/>
        <end position="296"/>
    </location>
</feature>
<name>A0ABN6XJA1_9MICO</name>
<dbReference type="EMBL" id="AP027731">
    <property type="protein sequence ID" value="BDZ44936.1"/>
    <property type="molecule type" value="Genomic_DNA"/>
</dbReference>
<evidence type="ECO:0000259" key="4">
    <source>
        <dbReference type="Pfam" id="PF00933"/>
    </source>
</evidence>
<keyword evidence="6" id="KW-1185">Reference proteome</keyword>
<keyword evidence="2 5" id="KW-0378">Hydrolase</keyword>
<dbReference type="Proteomes" id="UP001321498">
    <property type="component" value="Chromosome"/>
</dbReference>
<comment type="similarity">
    <text evidence="1">Belongs to the glycosyl hydrolase 3 family.</text>
</comment>
<sequence length="461" mass="47778">MTGPAGVLLPGFRGTTLPRWLAARLDAGLAGVCLFGPNITSADQLRRLTADIREHNPLALIAIDEEGGDVTRLHAATGSPYPGNALLGRIDDLALTEDVARQVGSELARVGVDLDFAPDVDVNSTPLNPVIGVRSFGAQPGLAARHSAAWVRGLQSAGVAATAKHFPGHGDTAQDSHLALPVVDVPLAVLRERELPPFAAAVAAGVEVVMTSHILLPQVDPAAPATFSPAILGGLLRGELGFDGVIVSDALDMAGASGTTGMASAAVRAIAAGCDLLCLGTDNDDRELAELEEALADAPAARRADAGARVRALAERLSRAPRPSFAGEGVPLERIVGAFDVRPGVRVERNRVLIALETVPNIAVGTSPWGPAAAGAQVLHATAESRPDVPAGAQPILIGKDNHRHAWIRDYADAVRRAHPGALVVDMGWPGEDRRYAEVATFGASRLAGQALLAWLEGTAR</sequence>
<dbReference type="PANTHER" id="PTHR30480:SF16">
    <property type="entry name" value="GLYCOSIDE HYDROLASE FAMILY 3 DOMAIN PROTEIN"/>
    <property type="match status" value="1"/>
</dbReference>
<dbReference type="PANTHER" id="PTHR30480">
    <property type="entry name" value="BETA-HEXOSAMINIDASE-RELATED"/>
    <property type="match status" value="1"/>
</dbReference>
<evidence type="ECO:0000256" key="1">
    <source>
        <dbReference type="ARBA" id="ARBA00005336"/>
    </source>
</evidence>
<keyword evidence="3" id="KW-0326">Glycosidase</keyword>
<dbReference type="InterPro" id="IPR050226">
    <property type="entry name" value="NagZ_Beta-hexosaminidase"/>
</dbReference>
<dbReference type="GO" id="GO:0016787">
    <property type="term" value="F:hydrolase activity"/>
    <property type="evidence" value="ECO:0007669"/>
    <property type="project" value="UniProtKB-KW"/>
</dbReference>
<evidence type="ECO:0000256" key="3">
    <source>
        <dbReference type="ARBA" id="ARBA00023295"/>
    </source>
</evidence>
<accession>A0ABN6XJA1</accession>
<dbReference type="SUPFAM" id="SSF51445">
    <property type="entry name" value="(Trans)glycosidases"/>
    <property type="match status" value="1"/>
</dbReference>
<organism evidence="5 6">
    <name type="scientific">Naasia aerilata</name>
    <dbReference type="NCBI Taxonomy" id="1162966"/>
    <lineage>
        <taxon>Bacteria</taxon>
        <taxon>Bacillati</taxon>
        <taxon>Actinomycetota</taxon>
        <taxon>Actinomycetes</taxon>
        <taxon>Micrococcales</taxon>
        <taxon>Microbacteriaceae</taxon>
        <taxon>Naasia</taxon>
    </lineage>
</organism>
<dbReference type="InterPro" id="IPR017853">
    <property type="entry name" value="GH"/>
</dbReference>
<evidence type="ECO:0000313" key="6">
    <source>
        <dbReference type="Proteomes" id="UP001321498"/>
    </source>
</evidence>
<dbReference type="InterPro" id="IPR036962">
    <property type="entry name" value="Glyco_hydro_3_N_sf"/>
</dbReference>
<dbReference type="RefSeq" id="WP_286278336.1">
    <property type="nucleotide sequence ID" value="NZ_AP027731.1"/>
</dbReference>
<proteinExistence type="inferred from homology"/>
<dbReference type="InterPro" id="IPR001764">
    <property type="entry name" value="Glyco_hydro_3_N"/>
</dbReference>
<dbReference type="PROSITE" id="PS00775">
    <property type="entry name" value="GLYCOSYL_HYDROL_F3"/>
    <property type="match status" value="1"/>
</dbReference>
<reference evidence="6" key="1">
    <citation type="journal article" date="2019" name="Int. J. Syst. Evol. Microbiol.">
        <title>The Global Catalogue of Microorganisms (GCM) 10K type strain sequencing project: providing services to taxonomists for standard genome sequencing and annotation.</title>
        <authorList>
            <consortium name="The Broad Institute Genomics Platform"/>
            <consortium name="The Broad Institute Genome Sequencing Center for Infectious Disease"/>
            <person name="Wu L."/>
            <person name="Ma J."/>
        </authorList>
    </citation>
    <scope>NUCLEOTIDE SEQUENCE [LARGE SCALE GENOMIC DNA]</scope>
    <source>
        <strain evidence="6">NBRC 108725</strain>
    </source>
</reference>
<protein>
    <submittedName>
        <fullName evidence="5">Sugar hydrolase</fullName>
    </submittedName>
</protein>
<gene>
    <name evidence="5" type="ORF">GCM10025866_08450</name>
</gene>
<evidence type="ECO:0000256" key="2">
    <source>
        <dbReference type="ARBA" id="ARBA00022801"/>
    </source>
</evidence>
<dbReference type="InterPro" id="IPR019800">
    <property type="entry name" value="Glyco_hydro_3_AS"/>
</dbReference>
<dbReference type="Gene3D" id="3.20.20.300">
    <property type="entry name" value="Glycoside hydrolase, family 3, N-terminal domain"/>
    <property type="match status" value="1"/>
</dbReference>
<dbReference type="Pfam" id="PF00933">
    <property type="entry name" value="Glyco_hydro_3"/>
    <property type="match status" value="1"/>
</dbReference>
<dbReference type="NCBIfam" id="NF003740">
    <property type="entry name" value="PRK05337.1"/>
    <property type="match status" value="1"/>
</dbReference>